<name>A0ABZ3IJU5_9FIRM</name>
<reference evidence="3" key="1">
    <citation type="submission" date="2024-05" db="EMBL/GenBank/DDBJ databases">
        <title>Isolation and characterization of Sporomusa carbonis sp. nov., a carboxydotrophic hydrogenogen in the genus of Sporomusa isolated from a charcoal burning pile.</title>
        <authorList>
            <person name="Boeer T."/>
            <person name="Rosenbaum F."/>
            <person name="Eysell L."/>
            <person name="Mueller V."/>
            <person name="Daniel R."/>
            <person name="Poehlein A."/>
        </authorList>
    </citation>
    <scope>NUCLEOTIDE SEQUENCE [LARGE SCALE GENOMIC DNA]</scope>
    <source>
        <strain evidence="3">DSM 10669</strain>
    </source>
</reference>
<dbReference type="HAMAP" id="MF_01527_B">
    <property type="entry name" value="GTP_cyclohydrol_B"/>
    <property type="match status" value="1"/>
</dbReference>
<comment type="catalytic activity">
    <reaction evidence="2">
        <text>GTP + H2O = 7,8-dihydroneopterin 3'-triphosphate + formate + H(+)</text>
        <dbReference type="Rhea" id="RHEA:17473"/>
        <dbReference type="ChEBI" id="CHEBI:15377"/>
        <dbReference type="ChEBI" id="CHEBI:15378"/>
        <dbReference type="ChEBI" id="CHEBI:15740"/>
        <dbReference type="ChEBI" id="CHEBI:37565"/>
        <dbReference type="ChEBI" id="CHEBI:58462"/>
        <dbReference type="EC" id="3.5.4.16"/>
    </reaction>
</comment>
<accession>A0ABZ3IJU5</accession>
<evidence type="ECO:0000313" key="3">
    <source>
        <dbReference type="EMBL" id="XFO65965.1"/>
    </source>
</evidence>
<gene>
    <name evidence="2 3" type="primary">folE2</name>
    <name evidence="3" type="ORF">SPSIL_021130</name>
</gene>
<feature type="site" description="May be catalytically important" evidence="2">
    <location>
        <position position="160"/>
    </location>
</feature>
<sequence>MRQTTQGCSTNSTIKDVQNSCDERGIAIQKVGVSDVHLPFLIKTKSGSFQSVLAKIKLTVDLPQEFKGTHMSRFIEILSDWSQKPVSCREIGYMLTDTIDRLQAQRAHIDINFKYFIEKMAPVSGLKSMLDYDCVFSANLVRGEHLDFMFGITVPFTSLCPCSKEISLYGAHNQRGIMRVKIKQHPGKFIWIEDLAEMMEEQGSCQVYPLLKRGDEKYVTEKAYENPKFVEDVLRDLVLTLRKIDGVQWFEIECENYESIHNHSAYAAHNECVES</sequence>
<dbReference type="Proteomes" id="UP000216752">
    <property type="component" value="Chromosome"/>
</dbReference>
<organism evidence="3 4">
    <name type="scientific">Sporomusa silvacetica DSM 10669</name>
    <dbReference type="NCBI Taxonomy" id="1123289"/>
    <lineage>
        <taxon>Bacteria</taxon>
        <taxon>Bacillati</taxon>
        <taxon>Bacillota</taxon>
        <taxon>Negativicutes</taxon>
        <taxon>Selenomonadales</taxon>
        <taxon>Sporomusaceae</taxon>
        <taxon>Sporomusa</taxon>
    </lineage>
</organism>
<dbReference type="Pfam" id="PF02649">
    <property type="entry name" value="GCHY-1"/>
    <property type="match status" value="1"/>
</dbReference>
<comment type="pathway">
    <text evidence="2">Cofactor biosynthesis; 7,8-dihydroneopterin triphosphate biosynthesis; 7,8-dihydroneopterin triphosphate from GTP: step 1/1.</text>
</comment>
<dbReference type="EC" id="3.5.4.16" evidence="2"/>
<evidence type="ECO:0000313" key="4">
    <source>
        <dbReference type="Proteomes" id="UP000216752"/>
    </source>
</evidence>
<dbReference type="EMBL" id="CP155573">
    <property type="protein sequence ID" value="XFO65965.1"/>
    <property type="molecule type" value="Genomic_DNA"/>
</dbReference>
<proteinExistence type="inferred from homology"/>
<dbReference type="PANTHER" id="PTHR36445">
    <property type="entry name" value="GTP CYCLOHYDROLASE MPTA"/>
    <property type="match status" value="1"/>
</dbReference>
<dbReference type="InterPro" id="IPR022838">
    <property type="entry name" value="GTP_cyclohydrolase_FolE2"/>
</dbReference>
<dbReference type="InterPro" id="IPR003801">
    <property type="entry name" value="GTP_cyclohydrolase_FolE2/MptA"/>
</dbReference>
<dbReference type="NCBIfam" id="NF010200">
    <property type="entry name" value="PRK13674.1-1"/>
    <property type="match status" value="1"/>
</dbReference>
<keyword evidence="1 2" id="KW-0378">Hydrolase</keyword>
<dbReference type="GO" id="GO:0003934">
    <property type="term" value="F:GTP cyclohydrolase I activity"/>
    <property type="evidence" value="ECO:0007669"/>
    <property type="project" value="UniProtKB-EC"/>
</dbReference>
<protein>
    <recommendedName>
        <fullName evidence="2">GTP cyclohydrolase FolE2</fullName>
        <ecNumber evidence="2">3.5.4.16</ecNumber>
    </recommendedName>
</protein>
<evidence type="ECO:0000256" key="1">
    <source>
        <dbReference type="ARBA" id="ARBA00022801"/>
    </source>
</evidence>
<comment type="function">
    <text evidence="2">Converts GTP to 7,8-dihydroneopterin triphosphate.</text>
</comment>
<evidence type="ECO:0000256" key="2">
    <source>
        <dbReference type="HAMAP-Rule" id="MF_01527"/>
    </source>
</evidence>
<comment type="similarity">
    <text evidence="2">Belongs to the GTP cyclohydrolase IV family.</text>
</comment>
<dbReference type="PANTHER" id="PTHR36445:SF1">
    <property type="entry name" value="GTP CYCLOHYDROLASE MPTA"/>
    <property type="match status" value="1"/>
</dbReference>
<dbReference type="Gene3D" id="3.10.270.10">
    <property type="entry name" value="Urate Oxidase"/>
    <property type="match status" value="1"/>
</dbReference>
<keyword evidence="4" id="KW-1185">Reference proteome</keyword>